<feature type="region of interest" description="Disordered" evidence="7">
    <location>
        <begin position="603"/>
        <end position="632"/>
    </location>
</feature>
<feature type="region of interest" description="Disordered" evidence="7">
    <location>
        <begin position="276"/>
        <end position="306"/>
    </location>
</feature>
<evidence type="ECO:0000256" key="3">
    <source>
        <dbReference type="ARBA" id="ARBA00023015"/>
    </source>
</evidence>
<dbReference type="InterPro" id="IPR000014">
    <property type="entry name" value="PAS"/>
</dbReference>
<evidence type="ECO:0000313" key="10">
    <source>
        <dbReference type="Proteomes" id="UP000033140"/>
    </source>
</evidence>
<evidence type="ECO:0000256" key="1">
    <source>
        <dbReference type="ARBA" id="ARBA00022723"/>
    </source>
</evidence>
<dbReference type="GO" id="GO:0003677">
    <property type="term" value="F:DNA binding"/>
    <property type="evidence" value="ECO:0007669"/>
    <property type="project" value="UniProtKB-KW"/>
</dbReference>
<proteinExistence type="predicted"/>
<dbReference type="SUPFAM" id="SSF57701">
    <property type="entry name" value="Zn2/Cys6 DNA-binding domain"/>
    <property type="match status" value="1"/>
</dbReference>
<evidence type="ECO:0000256" key="7">
    <source>
        <dbReference type="SAM" id="MobiDB-lite"/>
    </source>
</evidence>
<dbReference type="CDD" id="cd00130">
    <property type="entry name" value="PAS"/>
    <property type="match status" value="1"/>
</dbReference>
<dbReference type="Gene3D" id="3.30.450.20">
    <property type="entry name" value="PAS domain"/>
    <property type="match status" value="1"/>
</dbReference>
<dbReference type="AlphaFoldDB" id="A0A0E9NM75"/>
<evidence type="ECO:0000256" key="6">
    <source>
        <dbReference type="ARBA" id="ARBA00023242"/>
    </source>
</evidence>
<dbReference type="Pfam" id="PF00172">
    <property type="entry name" value="Zn_clus"/>
    <property type="match status" value="1"/>
</dbReference>
<feature type="region of interest" description="Disordered" evidence="7">
    <location>
        <begin position="644"/>
        <end position="705"/>
    </location>
</feature>
<keyword evidence="5" id="KW-0804">Transcription</keyword>
<feature type="compositionally biased region" description="Low complexity" evidence="7">
    <location>
        <begin position="123"/>
        <end position="133"/>
    </location>
</feature>
<gene>
    <name evidence="9" type="ORF">G7K_5093-t2</name>
</gene>
<feature type="region of interest" description="Disordered" evidence="7">
    <location>
        <begin position="1"/>
        <end position="226"/>
    </location>
</feature>
<name>A0A0E9NM75_SAICN</name>
<keyword evidence="4" id="KW-0238">DNA-binding</keyword>
<dbReference type="InterPro" id="IPR001138">
    <property type="entry name" value="Zn2Cys6_DnaBD"/>
</dbReference>
<evidence type="ECO:0000259" key="8">
    <source>
        <dbReference type="PROSITE" id="PS50048"/>
    </source>
</evidence>
<organism evidence="9 10">
    <name type="scientific">Saitoella complicata (strain BCRC 22490 / CBS 7301 / JCM 7358 / NBRC 10748 / NRRL Y-17804)</name>
    <dbReference type="NCBI Taxonomy" id="698492"/>
    <lineage>
        <taxon>Eukaryota</taxon>
        <taxon>Fungi</taxon>
        <taxon>Dikarya</taxon>
        <taxon>Ascomycota</taxon>
        <taxon>Taphrinomycotina</taxon>
        <taxon>Taphrinomycotina incertae sedis</taxon>
        <taxon>Saitoella</taxon>
    </lineage>
</organism>
<feature type="compositionally biased region" description="Basic and acidic residues" evidence="7">
    <location>
        <begin position="12"/>
        <end position="34"/>
    </location>
</feature>
<feature type="compositionally biased region" description="Low complexity" evidence="7">
    <location>
        <begin position="608"/>
        <end position="618"/>
    </location>
</feature>
<feature type="compositionally biased region" description="Polar residues" evidence="7">
    <location>
        <begin position="82"/>
        <end position="92"/>
    </location>
</feature>
<keyword evidence="10" id="KW-1185">Reference proteome</keyword>
<feature type="domain" description="Zn(2)-C6 fungal-type" evidence="8">
    <location>
        <begin position="243"/>
        <end position="274"/>
    </location>
</feature>
<dbReference type="Pfam" id="PF08447">
    <property type="entry name" value="PAS_3"/>
    <property type="match status" value="1"/>
</dbReference>
<dbReference type="PANTHER" id="PTHR47659">
    <property type="entry name" value="ZN(II)2CYS6 TRANSCRIPTION FACTOR (EUROFUNG)-RELATED"/>
    <property type="match status" value="1"/>
</dbReference>
<dbReference type="InterPro" id="IPR036864">
    <property type="entry name" value="Zn2-C6_fun-type_DNA-bd_sf"/>
</dbReference>
<dbReference type="STRING" id="698492.A0A0E9NM75"/>
<dbReference type="PROSITE" id="PS00463">
    <property type="entry name" value="ZN2_CY6_FUNGAL_1"/>
    <property type="match status" value="1"/>
</dbReference>
<dbReference type="PANTHER" id="PTHR47659:SF4">
    <property type="entry name" value="ZN(II)2CYS6 TRANSCRIPTION FACTOR (EUROFUNG)"/>
    <property type="match status" value="1"/>
</dbReference>
<evidence type="ECO:0000256" key="4">
    <source>
        <dbReference type="ARBA" id="ARBA00023125"/>
    </source>
</evidence>
<sequence length="705" mass="76854">MSEDNPPFTSSEEERQRPTSKKFKDSRPVWERVATDPVGQGQVQHGAYGQEGFRSAPQPSTGMPVPFGSMEQHQYQVQEQQTTRAGQWTLPQRQLHHPPIPQPLSPSTSPSVLFGTAPPPAPTTSWSAPVPSARTPFAGSGPDPHQPFHTCAHSLNEPRPTAPLTHIAPPRPSQHPQPALSFQHQHQQGLVRQQQQPPQIPQSSQQQQQRQMTGQRGGLPGASLPVPGQQQVMVAAKSHVVSACVNCKKAHLACDVNRPCKRCVSLGKADTCVDSTHKKRGRPRLKGTVSEQEVPRPYTGTRLGSQGGPNAVAIGAVAPFPPGFNVPPQYAGVPQPTFAHPDQQNVTYMPPRTLAPQPSVTLDPYQQLPPTIVATWDLRCFRVHESVRMILGHEPGSIVDRNVLEMVYVQDRERFHAIVQRLLRQPTQQHFTDEFRYMDLNGHFVQLVTDVTVSFGPGNAGHGGEPFVSIALMPPRPMSSPGPSTARPPQFTTTQVPRQLPREHPFYGKHQQWDQPYVQQSVPVPPPSVPQPTFVQPPAPAYGHGRAMSGISPALQPTDPGFGVEPLMPAQARPAVEGWTRPTHATPMESTSGVWIPPYSVQPPPASSPALPAISPRALPEHRPDQPQPLSMGHAMLMDTSAVEHQRELGPGSEQIAEGSEGPLVVTEESESSNISGHIDEADVEQEGEESDARRTGMKVHDLLG</sequence>
<reference evidence="9 10" key="2">
    <citation type="journal article" date="2014" name="J. Gen. Appl. Microbiol.">
        <title>The early diverging ascomycetous budding yeast Saitoella complicata has three histone deacetylases belonging to the Clr6, Hos2, and Rpd3 lineages.</title>
        <authorList>
            <person name="Nishida H."/>
            <person name="Matsumoto T."/>
            <person name="Kondo S."/>
            <person name="Hamamoto M."/>
            <person name="Yoshikawa H."/>
        </authorList>
    </citation>
    <scope>NUCLEOTIDE SEQUENCE [LARGE SCALE GENOMIC DNA]</scope>
    <source>
        <strain evidence="9 10">NRRL Y-17804</strain>
    </source>
</reference>
<dbReference type="InterPro" id="IPR013655">
    <property type="entry name" value="PAS_fold_3"/>
</dbReference>
<evidence type="ECO:0000313" key="9">
    <source>
        <dbReference type="EMBL" id="GAO50977.1"/>
    </source>
</evidence>
<feature type="compositionally biased region" description="Low complexity" evidence="7">
    <location>
        <begin position="72"/>
        <end position="81"/>
    </location>
</feature>
<feature type="compositionally biased region" description="Low complexity" evidence="7">
    <location>
        <begin position="183"/>
        <end position="214"/>
    </location>
</feature>
<dbReference type="InterPro" id="IPR050335">
    <property type="entry name" value="ERT1_acuK_gluconeogen_tf"/>
</dbReference>
<reference evidence="9 10" key="3">
    <citation type="journal article" date="2015" name="Genome Announc.">
        <title>Draft Genome Sequence of the Archiascomycetous Yeast Saitoella complicata.</title>
        <authorList>
            <person name="Yamauchi K."/>
            <person name="Kondo S."/>
            <person name="Hamamoto M."/>
            <person name="Takahashi Y."/>
            <person name="Ogura Y."/>
            <person name="Hayashi T."/>
            <person name="Nishida H."/>
        </authorList>
    </citation>
    <scope>NUCLEOTIDE SEQUENCE [LARGE SCALE GENOMIC DNA]</scope>
    <source>
        <strain evidence="9 10">NRRL Y-17804</strain>
    </source>
</reference>
<dbReference type="GO" id="GO:0008270">
    <property type="term" value="F:zinc ion binding"/>
    <property type="evidence" value="ECO:0007669"/>
    <property type="project" value="InterPro"/>
</dbReference>
<keyword evidence="6" id="KW-0539">Nucleus</keyword>
<evidence type="ECO:0000256" key="5">
    <source>
        <dbReference type="ARBA" id="ARBA00023163"/>
    </source>
</evidence>
<dbReference type="SUPFAM" id="SSF55785">
    <property type="entry name" value="PYP-like sensor domain (PAS domain)"/>
    <property type="match status" value="1"/>
</dbReference>
<reference evidence="9 10" key="1">
    <citation type="journal article" date="2011" name="J. Gen. Appl. Microbiol.">
        <title>Draft genome sequencing of the enigmatic yeast Saitoella complicata.</title>
        <authorList>
            <person name="Nishida H."/>
            <person name="Hamamoto M."/>
            <person name="Sugiyama J."/>
        </authorList>
    </citation>
    <scope>NUCLEOTIDE SEQUENCE [LARGE SCALE GENOMIC DNA]</scope>
    <source>
        <strain evidence="9 10">NRRL Y-17804</strain>
    </source>
</reference>
<dbReference type="CDD" id="cd00067">
    <property type="entry name" value="GAL4"/>
    <property type="match status" value="1"/>
</dbReference>
<dbReference type="InterPro" id="IPR035965">
    <property type="entry name" value="PAS-like_dom_sf"/>
</dbReference>
<protein>
    <recommendedName>
        <fullName evidence="8">Zn(2)-C6 fungal-type domain-containing protein</fullName>
    </recommendedName>
</protein>
<keyword evidence="1" id="KW-0479">Metal-binding</keyword>
<dbReference type="Proteomes" id="UP000033140">
    <property type="component" value="Unassembled WGS sequence"/>
</dbReference>
<dbReference type="SMART" id="SM00066">
    <property type="entry name" value="GAL4"/>
    <property type="match status" value="1"/>
</dbReference>
<dbReference type="EMBL" id="BACD03000039">
    <property type="protein sequence ID" value="GAO50977.1"/>
    <property type="molecule type" value="Genomic_DNA"/>
</dbReference>
<dbReference type="PROSITE" id="PS50048">
    <property type="entry name" value="ZN2_CY6_FUNGAL_2"/>
    <property type="match status" value="1"/>
</dbReference>
<comment type="caution">
    <text evidence="9">The sequence shown here is derived from an EMBL/GenBank/DDBJ whole genome shotgun (WGS) entry which is preliminary data.</text>
</comment>
<dbReference type="GO" id="GO:0000981">
    <property type="term" value="F:DNA-binding transcription factor activity, RNA polymerase II-specific"/>
    <property type="evidence" value="ECO:0007669"/>
    <property type="project" value="InterPro"/>
</dbReference>
<accession>A0A0E9NM75</accession>
<keyword evidence="3" id="KW-0805">Transcription regulation</keyword>
<keyword evidence="2" id="KW-0862">Zinc</keyword>
<feature type="compositionally biased region" description="Basic and acidic residues" evidence="7">
    <location>
        <begin position="691"/>
        <end position="705"/>
    </location>
</feature>
<evidence type="ECO:0000256" key="2">
    <source>
        <dbReference type="ARBA" id="ARBA00022833"/>
    </source>
</evidence>